<comment type="cofactor">
    <cofactor evidence="1">
        <name>thiamine diphosphate</name>
        <dbReference type="ChEBI" id="CHEBI:58937"/>
    </cofactor>
</comment>
<keyword evidence="7 14" id="KW-0349">Heme</keyword>
<comment type="function">
    <text evidence="15">Catalyzes the degradation of hydrogen peroxide (H(2)O(2)) generated by peroxisomal oxidases to water and oxygen, thereby protecting cells from the toxic effects of hydrogen peroxide.</text>
</comment>
<dbReference type="PANTHER" id="PTHR31273">
    <property type="entry name" value="PHOSPHOKETOLASE-RELATED"/>
    <property type="match status" value="1"/>
</dbReference>
<dbReference type="Gene3D" id="1.20.1370.20">
    <property type="match status" value="1"/>
</dbReference>
<evidence type="ECO:0000256" key="4">
    <source>
        <dbReference type="ARBA" id="ARBA00005623"/>
    </source>
</evidence>
<dbReference type="SUPFAM" id="SSF52317">
    <property type="entry name" value="Class I glutamine amidotransferase-like"/>
    <property type="match status" value="1"/>
</dbReference>
<dbReference type="CDD" id="cd03132">
    <property type="entry name" value="GATase1_catalase"/>
    <property type="match status" value="1"/>
</dbReference>
<dbReference type="InterPro" id="IPR029062">
    <property type="entry name" value="Class_I_gatase-like"/>
</dbReference>
<dbReference type="InterPro" id="IPR029061">
    <property type="entry name" value="THDP-binding"/>
</dbReference>
<reference evidence="17" key="1">
    <citation type="submission" date="2019-04" db="EMBL/GenBank/DDBJ databases">
        <authorList>
            <person name="Melise S."/>
            <person name="Noan J."/>
            <person name="Okalmin O."/>
        </authorList>
    </citation>
    <scope>NUCLEOTIDE SEQUENCE</scope>
    <source>
        <strain evidence="17">FN9</strain>
    </source>
</reference>
<evidence type="ECO:0000256" key="6">
    <source>
        <dbReference type="ARBA" id="ARBA00022559"/>
    </source>
</evidence>
<dbReference type="SMART" id="SM01060">
    <property type="entry name" value="Catalase"/>
    <property type="match status" value="1"/>
</dbReference>
<evidence type="ECO:0000256" key="8">
    <source>
        <dbReference type="ARBA" id="ARBA00022723"/>
    </source>
</evidence>
<dbReference type="SUPFAM" id="SSF52518">
    <property type="entry name" value="Thiamin diphosphate-binding fold (THDP-binding)"/>
    <property type="match status" value="2"/>
</dbReference>
<dbReference type="FunFam" id="2.40.180.10:FF:000003">
    <property type="entry name" value="Catalase"/>
    <property type="match status" value="1"/>
</dbReference>
<dbReference type="Pfam" id="PF18011">
    <property type="entry name" value="Catalase_C"/>
    <property type="match status" value="1"/>
</dbReference>
<dbReference type="Gene3D" id="3.40.50.880">
    <property type="match status" value="1"/>
</dbReference>
<dbReference type="GO" id="GO:0005975">
    <property type="term" value="P:carbohydrate metabolic process"/>
    <property type="evidence" value="ECO:0007669"/>
    <property type="project" value="InterPro"/>
</dbReference>
<dbReference type="Gene3D" id="3.40.50.970">
    <property type="match status" value="2"/>
</dbReference>
<keyword evidence="9 14" id="KW-0560">Oxidoreductase</keyword>
<dbReference type="InterPro" id="IPR010582">
    <property type="entry name" value="Catalase_immune_responsive"/>
</dbReference>
<dbReference type="GO" id="GO:0004096">
    <property type="term" value="F:catalase activity"/>
    <property type="evidence" value="ECO:0007669"/>
    <property type="project" value="UniProtKB-EC"/>
</dbReference>
<protein>
    <recommendedName>
        <fullName evidence="5 14">Catalase</fullName>
        <ecNumber evidence="5 14">1.11.1.6</ecNumber>
    </recommendedName>
</protein>
<dbReference type="GO" id="GO:0020037">
    <property type="term" value="F:heme binding"/>
    <property type="evidence" value="ECO:0007669"/>
    <property type="project" value="InterPro"/>
</dbReference>
<dbReference type="EMBL" id="CAAKMV010000136">
    <property type="protein sequence ID" value="VIO58912.1"/>
    <property type="molecule type" value="Genomic_DNA"/>
</dbReference>
<evidence type="ECO:0000256" key="7">
    <source>
        <dbReference type="ARBA" id="ARBA00022617"/>
    </source>
</evidence>
<dbReference type="PROSITE" id="PS51402">
    <property type="entry name" value="CATALASE_3"/>
    <property type="match status" value="1"/>
</dbReference>
<organism evidence="17">
    <name type="scientific">Gibberella zeae</name>
    <name type="common">Wheat head blight fungus</name>
    <name type="synonym">Fusarium graminearum</name>
    <dbReference type="NCBI Taxonomy" id="5518"/>
    <lineage>
        <taxon>Eukaryota</taxon>
        <taxon>Fungi</taxon>
        <taxon>Dikarya</taxon>
        <taxon>Ascomycota</taxon>
        <taxon>Pezizomycotina</taxon>
        <taxon>Sordariomycetes</taxon>
        <taxon>Hypocreomycetidae</taxon>
        <taxon>Hypocreales</taxon>
        <taxon>Nectriaceae</taxon>
        <taxon>Fusarium</taxon>
    </lineage>
</organism>
<dbReference type="PROSITE" id="PS00438">
    <property type="entry name" value="CATALASE_2"/>
    <property type="match status" value="1"/>
</dbReference>
<dbReference type="GO" id="GO:0042744">
    <property type="term" value="P:hydrogen peroxide catabolic process"/>
    <property type="evidence" value="ECO:0007669"/>
    <property type="project" value="UniProtKB-KW"/>
</dbReference>
<dbReference type="InterPro" id="IPR024708">
    <property type="entry name" value="Catalase_AS"/>
</dbReference>
<gene>
    <name evidence="17" type="ORF">FUG_LOCUS323929</name>
</gene>
<keyword evidence="8 14" id="KW-0479">Metal-binding</keyword>
<comment type="catalytic activity">
    <reaction evidence="14">
        <text>2 H2O2 = O2 + 2 H2O</text>
        <dbReference type="Rhea" id="RHEA:20309"/>
        <dbReference type="ChEBI" id="CHEBI:15377"/>
        <dbReference type="ChEBI" id="CHEBI:15379"/>
        <dbReference type="ChEBI" id="CHEBI:16240"/>
        <dbReference type="EC" id="1.11.1.6"/>
    </reaction>
</comment>
<dbReference type="GO" id="GO:0046872">
    <property type="term" value="F:metal ion binding"/>
    <property type="evidence" value="ECO:0007669"/>
    <property type="project" value="UniProtKB-KW"/>
</dbReference>
<dbReference type="InterPro" id="IPR019790">
    <property type="entry name" value="Xul5P/Fru6P_PKetolase_CS"/>
</dbReference>
<dbReference type="Pfam" id="PF03894">
    <property type="entry name" value="XFP"/>
    <property type="match status" value="1"/>
</dbReference>
<dbReference type="Gene3D" id="3.40.50.920">
    <property type="match status" value="1"/>
</dbReference>
<dbReference type="InterPro" id="IPR002226">
    <property type="entry name" value="Catalase_haem_BS"/>
</dbReference>
<comment type="cofactor">
    <cofactor evidence="2">
        <name>heme</name>
        <dbReference type="ChEBI" id="CHEBI:30413"/>
    </cofactor>
</comment>
<evidence type="ECO:0000256" key="9">
    <source>
        <dbReference type="ARBA" id="ARBA00023002"/>
    </source>
</evidence>
<evidence type="ECO:0000259" key="16">
    <source>
        <dbReference type="SMART" id="SM01060"/>
    </source>
</evidence>
<evidence type="ECO:0000256" key="15">
    <source>
        <dbReference type="RuleBase" id="RU004142"/>
    </source>
</evidence>
<keyword evidence="12" id="KW-0456">Lyase</keyword>
<dbReference type="PROSITE" id="PS00437">
    <property type="entry name" value="CATALASE_1"/>
    <property type="match status" value="1"/>
</dbReference>
<evidence type="ECO:0000256" key="14">
    <source>
        <dbReference type="RuleBase" id="RU000498"/>
    </source>
</evidence>
<dbReference type="InterPro" id="IPR011614">
    <property type="entry name" value="Catalase_core"/>
</dbReference>
<evidence type="ECO:0000256" key="11">
    <source>
        <dbReference type="ARBA" id="ARBA00023052"/>
    </source>
</evidence>
<evidence type="ECO:0000256" key="1">
    <source>
        <dbReference type="ARBA" id="ARBA00001964"/>
    </source>
</evidence>
<dbReference type="PANTHER" id="PTHR31273:SF1">
    <property type="entry name" value="PHOSPHOKETOLASE-RELATED"/>
    <property type="match status" value="1"/>
</dbReference>
<dbReference type="GO" id="GO:0016832">
    <property type="term" value="F:aldehyde-lyase activity"/>
    <property type="evidence" value="ECO:0007669"/>
    <property type="project" value="InterPro"/>
</dbReference>
<comment type="similarity">
    <text evidence="4">Belongs to the XFP family.</text>
</comment>
<evidence type="ECO:0000256" key="10">
    <source>
        <dbReference type="ARBA" id="ARBA00023004"/>
    </source>
</evidence>
<evidence type="ECO:0000256" key="12">
    <source>
        <dbReference type="ARBA" id="ARBA00023239"/>
    </source>
</evidence>
<dbReference type="PROSITE" id="PS60003">
    <property type="entry name" value="PHOSPHOKETOLASE_2"/>
    <property type="match status" value="1"/>
</dbReference>
<accession>A0A4E9EDC1</accession>
<dbReference type="SUPFAM" id="SSF52922">
    <property type="entry name" value="TK C-terminal domain-like"/>
    <property type="match status" value="1"/>
</dbReference>
<proteinExistence type="inferred from homology"/>
<dbReference type="SUPFAM" id="SSF56634">
    <property type="entry name" value="Heme-dependent catalase-like"/>
    <property type="match status" value="1"/>
</dbReference>
<dbReference type="InterPro" id="IPR041399">
    <property type="entry name" value="Catalase_large_C"/>
</dbReference>
<dbReference type="InterPro" id="IPR018028">
    <property type="entry name" value="Catalase"/>
</dbReference>
<dbReference type="GO" id="GO:0006979">
    <property type="term" value="P:response to oxidative stress"/>
    <property type="evidence" value="ECO:0007669"/>
    <property type="project" value="InterPro"/>
</dbReference>
<keyword evidence="6 14" id="KW-0575">Peroxidase</keyword>
<keyword evidence="10 14" id="KW-0408">Iron</keyword>
<dbReference type="Pfam" id="PF06628">
    <property type="entry name" value="Catalase-rel"/>
    <property type="match status" value="1"/>
</dbReference>
<dbReference type="InterPro" id="IPR018970">
    <property type="entry name" value="Xul5P/Fru6P_PKetolase_N"/>
</dbReference>
<keyword evidence="11" id="KW-0786">Thiamine pyrophosphate</keyword>
<evidence type="ECO:0000256" key="13">
    <source>
        <dbReference type="ARBA" id="ARBA00023324"/>
    </source>
</evidence>
<sequence length="1526" mass="170390">MTEQVTGAIKHAVMGHKNDKIDQLKANMVEPNENSRITSDYGVKQNNTDHWLRVASEDQTGPSLLEDAFGREKIHRFDHERIPERVVHARGAGAHGTFRLFESAADVTKAGLFTDTSRETPVFVRFSTVLGSRGSADTVRDVRGFAIKFYTQEGNFDIPGNNIPVFFIQDAMKFPDVIHAGKPEPNNEVPQAQTAHNNFWDFMFEHPEATHMHTWAMSDRTIPRSYRMMQGFGVNTYTLVNEKGERRFVKFHWTPELGVHSLVWDEALKLAGQDPDFHRKDLQEAIENGAFPKWKFGIQVLDESQEHDFDFDILDATKVWPEDLIPVRYIGELELNQTVDEYFTQTEQVAFCTSHLVPGIGHSDDPLLQGRNFSYQDTQLSRLGTNWEELPINKPVCPVMNFNRDGAMRHTITKGKVNYWPNRFSHQPPATESEGAYVDYAAKIVGMKQRTLSKKFKDHFTQAQLFYNSLSEIEKSHVQAAYSFELDHCDEAIVYERLTERLGEIDGDLANTIAEMVGGKKPANPKPNAGKKAKNLSQLDFVPETPTIKSRRIAIIIADGYDPVAFNAMYGAIKAQSALPFVIAPRRAPIFSAAEDSSSSKGIFPDHHLEGQRSTMFDAIFVPGGAKSIETLSKNGRALHYIREAFGHLKTIGGTGEAVEFINKAIQLSEVALSSTDGSGVVDSYGVVTLKNASPDTLKEIATVASDAKGFLEKFVYNVSCHRNWQRELDGLSTMVASLPGAVLDLAAKAPKKQLDKKIAQSLNDFQHAACYIAGSMIFLRDNVLLEREIKTEDIKPRLLGHWGTCPGIILVWSHLNLLIRNHDLEMIFVIGPGHGAPGALASLWLEGSLERFFPQKYGVNKDGLRNLITGFSVPGGFPSHINSETPGSIHEGGELGYSLAVSFGAVMDNPDLIVTCLVGDGEAESGPTAAAWHSIKYIDPAESGAVIPILHVNGFKISERTIFGCMDNKELVSLFSGYGYQPIIVETIEEIDAELSGALEWAVSEIKKIQNAARDGKPIVKPRWPMIVLRTPKGWTGPKKVDGEFIEGSFRSHQIPVPGAGQDGEHVKILQDWLKTYGTDRLLKDGKPAESITDIIPQKDEKRLGQLKKTYNPHQQLQLPDWKSFGVEKLSENSCMKQVGNFLNQVIKENPKSFRIFSPDELESNKLSVVFENTGRNFQWDEFSRAQGGRVIEILSEHCCQGWMQGYTLTGRTALFPSYESFLGIIHTMMVQYSKFNKIARETNWRGDLSSINYIETSTWARQEHNGFSHQNPSFIGSVLNLKAEAARVYLPPDANCFLSTIHHCLGSKNYVNLMIGSKQPTAVFLSPDEAADHCRKGASVWEFASTDSGKQPDVVIAGIGVEVTFEVVKAAELLRALIPDLRVRVVNVTDLMVLAAESRHPHALSRADFLDMFTEDKAICFNYHGYAAELQGLLFGRPGLHRMTVEGYKEEGSTTTPFDMMLLNWVSRFDVAKRALKGAAETNDKIKAKLDETLKKIDDRVEEVRRYIAENGKDPEDLYDMPKF</sequence>
<evidence type="ECO:0000313" key="17">
    <source>
        <dbReference type="EMBL" id="VIO58912.1"/>
    </source>
</evidence>
<dbReference type="EC" id="1.11.1.6" evidence="5 14"/>
<feature type="domain" description="Catalase core" evidence="16">
    <location>
        <begin position="38"/>
        <end position="428"/>
    </location>
</feature>
<dbReference type="InterPro" id="IPR005593">
    <property type="entry name" value="Xul5P/Fru6P_PKetolase"/>
</dbReference>
<dbReference type="Pfam" id="PF00199">
    <property type="entry name" value="Catalase"/>
    <property type="match status" value="1"/>
</dbReference>
<evidence type="ECO:0000256" key="2">
    <source>
        <dbReference type="ARBA" id="ARBA00001971"/>
    </source>
</evidence>
<dbReference type="InterPro" id="IPR020835">
    <property type="entry name" value="Catalase_sf"/>
</dbReference>
<dbReference type="PROSITE" id="PS60002">
    <property type="entry name" value="PHOSPHOKETOLASE_1"/>
    <property type="match status" value="1"/>
</dbReference>
<dbReference type="InterPro" id="IPR018969">
    <property type="entry name" value="Xul5P/Fru6P_PKetolase_C"/>
</dbReference>
<dbReference type="InterPro" id="IPR043156">
    <property type="entry name" value="Catalase_clade2_helical"/>
</dbReference>
<evidence type="ECO:0000256" key="5">
    <source>
        <dbReference type="ARBA" id="ARBA00012314"/>
    </source>
</evidence>
<dbReference type="Gene3D" id="2.40.180.10">
    <property type="entry name" value="Catalase core domain"/>
    <property type="match status" value="1"/>
</dbReference>
<keyword evidence="13 14" id="KW-0376">Hydrogen peroxide</keyword>
<evidence type="ECO:0000256" key="3">
    <source>
        <dbReference type="ARBA" id="ARBA00005329"/>
    </source>
</evidence>
<dbReference type="InterPro" id="IPR019789">
    <property type="entry name" value="Xul5P/Fru6P_PKetolase_ThDP_BS"/>
</dbReference>
<dbReference type="PRINTS" id="PR00067">
    <property type="entry name" value="CATALASE"/>
</dbReference>
<dbReference type="InterPro" id="IPR009014">
    <property type="entry name" value="Transketo_C/PFOR_II"/>
</dbReference>
<name>A0A4E9EDC1_GIBZA</name>
<dbReference type="Pfam" id="PF09363">
    <property type="entry name" value="XFP_C"/>
    <property type="match status" value="1"/>
</dbReference>
<comment type="similarity">
    <text evidence="3 14">Belongs to the catalase family.</text>
</comment>
<dbReference type="Pfam" id="PF09364">
    <property type="entry name" value="XFP_N"/>
    <property type="match status" value="1"/>
</dbReference>